<dbReference type="OrthoDB" id="3935714at2759"/>
<proteinExistence type="predicted"/>
<gene>
    <name evidence="1" type="ORF">Ptr86124_012058</name>
</gene>
<accession>A0A2W1I7N8</accession>
<dbReference type="Proteomes" id="UP000249757">
    <property type="component" value="Unassembled WGS sequence"/>
</dbReference>
<protein>
    <submittedName>
        <fullName evidence="1">Uncharacterized protein</fullName>
    </submittedName>
</protein>
<dbReference type="EMBL" id="NRDI02000022">
    <property type="protein sequence ID" value="KAI1509102.1"/>
    <property type="molecule type" value="Genomic_DNA"/>
</dbReference>
<dbReference type="AlphaFoldDB" id="A0A2W1I7N8"/>
<organism evidence="1 2">
    <name type="scientific">Pyrenophora tritici-repentis</name>
    <dbReference type="NCBI Taxonomy" id="45151"/>
    <lineage>
        <taxon>Eukaryota</taxon>
        <taxon>Fungi</taxon>
        <taxon>Dikarya</taxon>
        <taxon>Ascomycota</taxon>
        <taxon>Pezizomycotina</taxon>
        <taxon>Dothideomycetes</taxon>
        <taxon>Pleosporomycetidae</taxon>
        <taxon>Pleosporales</taxon>
        <taxon>Pleosporineae</taxon>
        <taxon>Pleosporaceae</taxon>
        <taxon>Pyrenophora</taxon>
    </lineage>
</organism>
<sequence>MFSPSDVKNIFALFPPQETSDFIPQFTLSSRGHGFVTLQFAQAQFRGRVTKETQRIPLSDFASELDIDQTLVDQLARNHPKLCLLSVDRKHIIPFHERDALREKLSGLLSNGLVAKADFATQHDIWLNSLDALLADHDGEVLSIDGYVCKRSYESAISEAISSRVDQALKNVQTTSIKSEDLPNNPSIWFISHTLNQVLEKENLTSQFHIQESNGTISCTPKQLIESKRDATLNSLQSGALAYLDLQKFASDYPDFFSTYKDAVSHFQNLPNITVLDTFAVSKPWTTQIQQDCIRILEQEGSTLDVTEVIGSRLPASIVETVSSQSKDAIISALSQKPPGQRIIRVGHLILTETRRDGAIDELATYATQDAHSQWQTLLNDPTTTNNTTTAPDPKYSRDRIRNLIPPSGLVQRLLLATKPVDKALEETFYNTLAPLETANEEDFATYWSDRCLARYNIYSTGLTGVSDPKVHDQLAQLLAAYAKKELIPDTLAKARAQRLVQSRRTRKNVARLSGVLETVEGVAGIATALDKFNKKQGVEAPGETTLVAAKKVMVEDMLRRLQKQKASDGPVLFLTLVVVLFARQYDGVVYATGKFAPKLLKQLKGTLDKVQYEKVEAWKEAAKTNALTPEDRAEMVKMAEAGGD</sequence>
<evidence type="ECO:0000313" key="1">
    <source>
        <dbReference type="EMBL" id="KAI1509102.1"/>
    </source>
</evidence>
<name>A0A2W1I7N8_9PLEO</name>
<keyword evidence="2" id="KW-1185">Reference proteome</keyword>
<reference evidence="2" key="1">
    <citation type="journal article" date="2022" name="Microb. Genom.">
        <title>A global pangenome for the wheat fungal pathogen Pyrenophora tritici-repentis and prediction of effector protein structural homology.</title>
        <authorList>
            <person name="Moolhuijzen P.M."/>
            <person name="See P.T."/>
            <person name="Shi G."/>
            <person name="Powell H.R."/>
            <person name="Cockram J."/>
            <person name="Jorgensen L.N."/>
            <person name="Benslimane H."/>
            <person name="Strelkov S.E."/>
            <person name="Turner J."/>
            <person name="Liu Z."/>
            <person name="Moffat C.S."/>
        </authorList>
    </citation>
    <scope>NUCLEOTIDE SEQUENCE [LARGE SCALE GENOMIC DNA]</scope>
</reference>
<comment type="caution">
    <text evidence="1">The sequence shown here is derived from an EMBL/GenBank/DDBJ whole genome shotgun (WGS) entry which is preliminary data.</text>
</comment>
<evidence type="ECO:0000313" key="2">
    <source>
        <dbReference type="Proteomes" id="UP000249757"/>
    </source>
</evidence>